<keyword evidence="2" id="KW-1185">Reference proteome</keyword>
<name>A0ABX4FSG9_9GAMM</name>
<sequence length="163" mass="19098">MIRKLPCRLSYHPNALNPTSFMTNVPHPQGKSRVVRKPFYFLDCEEAAMQRAINFSNRRGKELWGLEWKEEGKLLSMRPSPMKGKVAPKSKSRITGVRYGERQVRLKSGRLRVYAYWYTTWYVDGNQKRKQFGYGGKNGRKEADAFNAAVEHRNLMEQKYYKG</sequence>
<gene>
    <name evidence="1" type="ORF">ASV53_21965</name>
</gene>
<evidence type="ECO:0000313" key="1">
    <source>
        <dbReference type="EMBL" id="OZS41762.1"/>
    </source>
</evidence>
<protein>
    <recommendedName>
        <fullName evidence="3">AP2/ERF domain-containing protein</fullName>
    </recommendedName>
</protein>
<dbReference type="Proteomes" id="UP000215999">
    <property type="component" value="Unassembled WGS sequence"/>
</dbReference>
<accession>A0ABX4FSG9</accession>
<organism evidence="1 2">
    <name type="scientific">Photobacterium sanguinicancri</name>
    <dbReference type="NCBI Taxonomy" id="875932"/>
    <lineage>
        <taxon>Bacteria</taxon>
        <taxon>Pseudomonadati</taxon>
        <taxon>Pseudomonadota</taxon>
        <taxon>Gammaproteobacteria</taxon>
        <taxon>Vibrionales</taxon>
        <taxon>Vibrionaceae</taxon>
        <taxon>Photobacterium</taxon>
    </lineage>
</organism>
<comment type="caution">
    <text evidence="1">The sequence shown here is derived from an EMBL/GenBank/DDBJ whole genome shotgun (WGS) entry which is preliminary data.</text>
</comment>
<dbReference type="Gene3D" id="1.20.5.2050">
    <property type="match status" value="1"/>
</dbReference>
<proteinExistence type="predicted"/>
<evidence type="ECO:0008006" key="3">
    <source>
        <dbReference type="Google" id="ProtNLM"/>
    </source>
</evidence>
<dbReference type="RefSeq" id="WP_094958690.1">
    <property type="nucleotide sequence ID" value="NZ_AP024851.1"/>
</dbReference>
<dbReference type="EMBL" id="NOIF01000236">
    <property type="protein sequence ID" value="OZS41762.1"/>
    <property type="molecule type" value="Genomic_DNA"/>
</dbReference>
<reference evidence="1 2" key="1">
    <citation type="journal article" date="2016" name="Antonie Van Leeuwenhoek">
        <title>Photobacterium sanguinicancri sp. nov. isolated from marine animals.</title>
        <authorList>
            <person name="Gomez-Gil B."/>
            <person name="Roque A."/>
            <person name="Rotllant G."/>
            <person name="Romalde J.L."/>
            <person name="Doce A."/>
            <person name="Eggermont M."/>
            <person name="Defoirdt T."/>
        </authorList>
    </citation>
    <scope>NUCLEOTIDE SEQUENCE [LARGE SCALE GENOMIC DNA]</scope>
    <source>
        <strain evidence="1 2">CAIM 1827</strain>
    </source>
</reference>
<evidence type="ECO:0000313" key="2">
    <source>
        <dbReference type="Proteomes" id="UP000215999"/>
    </source>
</evidence>